<comment type="similarity">
    <text evidence="9 12">Belongs to the GARS family.</text>
</comment>
<comment type="cofactor">
    <cofactor evidence="1">
        <name>Mn(2+)</name>
        <dbReference type="ChEBI" id="CHEBI:29035"/>
    </cofactor>
</comment>
<dbReference type="PROSITE" id="PS00184">
    <property type="entry name" value="GARS"/>
    <property type="match status" value="1"/>
</dbReference>
<evidence type="ECO:0000259" key="14">
    <source>
        <dbReference type="PROSITE" id="PS50975"/>
    </source>
</evidence>
<dbReference type="SMART" id="SM01209">
    <property type="entry name" value="GARS_A"/>
    <property type="match status" value="1"/>
</dbReference>
<proteinExistence type="inferred from homology"/>
<dbReference type="InterPro" id="IPR020561">
    <property type="entry name" value="PRibGlycinamid_synth_ATP-grasp"/>
</dbReference>
<keyword evidence="7 12" id="KW-0658">Purine biosynthesis</keyword>
<keyword evidence="5 12" id="KW-0436">Ligase</keyword>
<dbReference type="SUPFAM" id="SSF56059">
    <property type="entry name" value="Glutathione synthetase ATP-binding domain-like"/>
    <property type="match status" value="1"/>
</dbReference>
<dbReference type="EC" id="6.3.4.13" evidence="4 12"/>
<dbReference type="PROSITE" id="PS50975">
    <property type="entry name" value="ATP_GRASP"/>
    <property type="match status" value="1"/>
</dbReference>
<evidence type="ECO:0000256" key="2">
    <source>
        <dbReference type="ARBA" id="ARBA00001946"/>
    </source>
</evidence>
<dbReference type="Pfam" id="PF02844">
    <property type="entry name" value="GARS_N"/>
    <property type="match status" value="1"/>
</dbReference>
<dbReference type="InterPro" id="IPR020559">
    <property type="entry name" value="PRibGlycinamide_synth_CS"/>
</dbReference>
<dbReference type="Gene3D" id="3.90.600.10">
    <property type="entry name" value="Phosphoribosylglycinamide synthetase, C-terminal domain"/>
    <property type="match status" value="1"/>
</dbReference>
<evidence type="ECO:0000256" key="6">
    <source>
        <dbReference type="ARBA" id="ARBA00022741"/>
    </source>
</evidence>
<evidence type="ECO:0000256" key="10">
    <source>
        <dbReference type="ARBA" id="ARBA00042242"/>
    </source>
</evidence>
<dbReference type="InterPro" id="IPR011761">
    <property type="entry name" value="ATP-grasp"/>
</dbReference>
<dbReference type="SUPFAM" id="SSF51246">
    <property type="entry name" value="Rudiment single hybrid motif"/>
    <property type="match status" value="1"/>
</dbReference>
<evidence type="ECO:0000313" key="16">
    <source>
        <dbReference type="Proteomes" id="UP000633814"/>
    </source>
</evidence>
<dbReference type="InterPro" id="IPR011054">
    <property type="entry name" value="Rudment_hybrid_motif"/>
</dbReference>
<comment type="catalytic activity">
    <reaction evidence="12">
        <text>5-phospho-beta-D-ribosylamine + glycine + ATP = N(1)-(5-phospho-beta-D-ribosyl)glycinamide + ADP + phosphate + H(+)</text>
        <dbReference type="Rhea" id="RHEA:17453"/>
        <dbReference type="ChEBI" id="CHEBI:15378"/>
        <dbReference type="ChEBI" id="CHEBI:30616"/>
        <dbReference type="ChEBI" id="CHEBI:43474"/>
        <dbReference type="ChEBI" id="CHEBI:57305"/>
        <dbReference type="ChEBI" id="CHEBI:58681"/>
        <dbReference type="ChEBI" id="CHEBI:143788"/>
        <dbReference type="ChEBI" id="CHEBI:456216"/>
        <dbReference type="EC" id="6.3.4.13"/>
    </reaction>
</comment>
<accession>A0ABS8C3W3</accession>
<dbReference type="InterPro" id="IPR013815">
    <property type="entry name" value="ATP_grasp_subdomain_1"/>
</dbReference>
<comment type="pathway">
    <text evidence="3 12">Purine metabolism; IMP biosynthesis via de novo pathway; N(1)-(5-phospho-D-ribosyl)glycinamide from 5-phospho-alpha-D-ribose 1-diphosphate: step 2/2.</text>
</comment>
<evidence type="ECO:0000256" key="7">
    <source>
        <dbReference type="ARBA" id="ARBA00022755"/>
    </source>
</evidence>
<dbReference type="Gene3D" id="3.40.50.20">
    <property type="match status" value="1"/>
</dbReference>
<dbReference type="NCBIfam" id="TIGR00877">
    <property type="entry name" value="purD"/>
    <property type="match status" value="1"/>
</dbReference>
<dbReference type="Gene3D" id="3.30.1490.20">
    <property type="entry name" value="ATP-grasp fold, A domain"/>
    <property type="match status" value="1"/>
</dbReference>
<evidence type="ECO:0000256" key="5">
    <source>
        <dbReference type="ARBA" id="ARBA00022598"/>
    </source>
</evidence>
<dbReference type="PANTHER" id="PTHR43472:SF1">
    <property type="entry name" value="PHOSPHORIBOSYLAMINE--GLYCINE LIGASE, CHLOROPLASTIC"/>
    <property type="match status" value="1"/>
</dbReference>
<dbReference type="EMBL" id="JAEINI020000005">
    <property type="protein sequence ID" value="MCB5227019.1"/>
    <property type="molecule type" value="Genomic_DNA"/>
</dbReference>
<evidence type="ECO:0000256" key="11">
    <source>
        <dbReference type="ARBA" id="ARBA00042864"/>
    </source>
</evidence>
<dbReference type="InterPro" id="IPR037123">
    <property type="entry name" value="PRibGlycinamide_synth_C_sf"/>
</dbReference>
<dbReference type="Pfam" id="PF02843">
    <property type="entry name" value="GARS_C"/>
    <property type="match status" value="1"/>
</dbReference>
<evidence type="ECO:0000256" key="13">
    <source>
        <dbReference type="PROSITE-ProRule" id="PRU00409"/>
    </source>
</evidence>
<keyword evidence="8 13" id="KW-0067">ATP-binding</keyword>
<gene>
    <name evidence="12 15" type="primary">purD</name>
    <name evidence="15" type="ORF">JAO78_009360</name>
</gene>
<sequence length="429" mass="44670">MKVLVIGGGGREHALAWKAAQSPLATEVFVAPGNAGTAREEALQNVAIAADDVAGLLAFAQQEQIDLTIVGPEAPLAKGVVDRFRAAGLAIFGPTQAAAQLESSKAFAKDFLARHNIPTAAYQNFTEIAPAKAYVKSLGTPIVIKADGLAAGKGVIIAQTEAEAFAAIDDMLAGNKFGDAGSRVVIEEFLTGEEASFIVMVDGSHALAFASSQDHKARDNGDKGPNTGGMGAYSPAPVVTPAVHDWVMQQVIMPTVKGMAAEGNVFTGFLYAGLMIAADGSAKVLEFNCRFGDPETQPIMLRLESDLVALCQSAVQGQLAQTDIQFSPKAAVGVVMAAGGYPDAYAKGTVIHGLDDAAALAGKVFHAGTELVGNDVVTNGGRVLCATALGNSVTEAQQAAYQLVTKIHWDNVYYRHDIGYRAIAREQQA</sequence>
<evidence type="ECO:0000256" key="1">
    <source>
        <dbReference type="ARBA" id="ARBA00001936"/>
    </source>
</evidence>
<dbReference type="InterPro" id="IPR000115">
    <property type="entry name" value="PRibGlycinamide_synth"/>
</dbReference>
<dbReference type="SUPFAM" id="SSF52440">
    <property type="entry name" value="PreATP-grasp domain"/>
    <property type="match status" value="1"/>
</dbReference>
<comment type="cofactor">
    <cofactor evidence="2">
        <name>Mg(2+)</name>
        <dbReference type="ChEBI" id="CHEBI:18420"/>
    </cofactor>
</comment>
<evidence type="ECO:0000256" key="12">
    <source>
        <dbReference type="HAMAP-Rule" id="MF_00138"/>
    </source>
</evidence>
<comment type="caution">
    <text evidence="15">The sequence shown here is derived from an EMBL/GenBank/DDBJ whole genome shotgun (WGS) entry which is preliminary data.</text>
</comment>
<protein>
    <recommendedName>
        <fullName evidence="4 12">Phosphoribosylamine--glycine ligase</fullName>
        <ecNumber evidence="4 12">6.3.4.13</ecNumber>
    </recommendedName>
    <alternativeName>
        <fullName evidence="12">GARS</fullName>
    </alternativeName>
    <alternativeName>
        <fullName evidence="10 12">Glycinamide ribonucleotide synthetase</fullName>
    </alternativeName>
    <alternativeName>
        <fullName evidence="11 12">Phosphoribosylglycinamide synthetase</fullName>
    </alternativeName>
</protein>
<dbReference type="InterPro" id="IPR020560">
    <property type="entry name" value="PRibGlycinamide_synth_C-dom"/>
</dbReference>
<dbReference type="Gene3D" id="3.30.470.20">
    <property type="entry name" value="ATP-grasp fold, B domain"/>
    <property type="match status" value="1"/>
</dbReference>
<dbReference type="PANTHER" id="PTHR43472">
    <property type="entry name" value="PHOSPHORIBOSYLAMINE--GLYCINE LIGASE"/>
    <property type="match status" value="1"/>
</dbReference>
<evidence type="ECO:0000256" key="4">
    <source>
        <dbReference type="ARBA" id="ARBA00013255"/>
    </source>
</evidence>
<feature type="domain" description="ATP-grasp" evidence="14">
    <location>
        <begin position="109"/>
        <end position="316"/>
    </location>
</feature>
<dbReference type="Proteomes" id="UP000633814">
    <property type="component" value="Unassembled WGS sequence"/>
</dbReference>
<name>A0ABS8C3W3_9ALTE</name>
<keyword evidence="16" id="KW-1185">Reference proteome</keyword>
<reference evidence="15 16" key="1">
    <citation type="submission" date="2021-10" db="EMBL/GenBank/DDBJ databases">
        <title>Alishewanella koreense sp. nov. isolated from seawater of southwestern coast in South Korea and the proposal for the reclassification of Rheinheimera perlucida and Rheinheimera tuosuensis as Arsukibacterium perlucida and Arsukibacterium tuosuensis.</title>
        <authorList>
            <person name="Kim K.H."/>
            <person name="Ruan W."/>
            <person name="Kim K.R."/>
            <person name="Baek J.H."/>
            <person name="Jeon C.O."/>
        </authorList>
    </citation>
    <scope>NUCLEOTIDE SEQUENCE [LARGE SCALE GENOMIC DNA]</scope>
    <source>
        <strain evidence="15 16">16-MA</strain>
    </source>
</reference>
<dbReference type="InterPro" id="IPR016185">
    <property type="entry name" value="PreATP-grasp_dom_sf"/>
</dbReference>
<organism evidence="15 16">
    <name type="scientific">Alishewanella maricola</name>
    <dbReference type="NCBI Taxonomy" id="2795740"/>
    <lineage>
        <taxon>Bacteria</taxon>
        <taxon>Pseudomonadati</taxon>
        <taxon>Pseudomonadota</taxon>
        <taxon>Gammaproteobacteria</taxon>
        <taxon>Alteromonadales</taxon>
        <taxon>Alteromonadaceae</taxon>
        <taxon>Alishewanella</taxon>
    </lineage>
</organism>
<dbReference type="HAMAP" id="MF_00138">
    <property type="entry name" value="GARS"/>
    <property type="match status" value="1"/>
</dbReference>
<dbReference type="GO" id="GO:0004637">
    <property type="term" value="F:phosphoribosylamine-glycine ligase activity"/>
    <property type="evidence" value="ECO:0007669"/>
    <property type="project" value="UniProtKB-EC"/>
</dbReference>
<dbReference type="RefSeq" id="WP_226751083.1">
    <property type="nucleotide sequence ID" value="NZ_JAEINI020000005.1"/>
</dbReference>
<dbReference type="Pfam" id="PF01071">
    <property type="entry name" value="GARS_A"/>
    <property type="match status" value="1"/>
</dbReference>
<dbReference type="SMART" id="SM01210">
    <property type="entry name" value="GARS_C"/>
    <property type="match status" value="1"/>
</dbReference>
<evidence type="ECO:0000313" key="15">
    <source>
        <dbReference type="EMBL" id="MCB5227019.1"/>
    </source>
</evidence>
<keyword evidence="6 13" id="KW-0547">Nucleotide-binding</keyword>
<evidence type="ECO:0000256" key="8">
    <source>
        <dbReference type="ARBA" id="ARBA00022840"/>
    </source>
</evidence>
<dbReference type="InterPro" id="IPR020562">
    <property type="entry name" value="PRibGlycinamide_synth_N"/>
</dbReference>
<evidence type="ECO:0000256" key="3">
    <source>
        <dbReference type="ARBA" id="ARBA00005174"/>
    </source>
</evidence>
<evidence type="ECO:0000256" key="9">
    <source>
        <dbReference type="ARBA" id="ARBA00038345"/>
    </source>
</evidence>